<dbReference type="Proteomes" id="UP000287872">
    <property type="component" value="Unassembled WGS sequence"/>
</dbReference>
<gene>
    <name evidence="2" type="ORF">Ctaglu_08470</name>
</gene>
<evidence type="ECO:0000313" key="2">
    <source>
        <dbReference type="EMBL" id="GCD09224.1"/>
    </source>
</evidence>
<dbReference type="EMBL" id="BHYK01000004">
    <property type="protein sequence ID" value="GCD09224.1"/>
    <property type="molecule type" value="Genomic_DNA"/>
</dbReference>
<evidence type="ECO:0000313" key="3">
    <source>
        <dbReference type="Proteomes" id="UP000287872"/>
    </source>
</evidence>
<keyword evidence="1" id="KW-0812">Transmembrane</keyword>
<name>A0A401UI81_9CLOT</name>
<protein>
    <submittedName>
        <fullName evidence="2">Uncharacterized protein</fullName>
    </submittedName>
</protein>
<reference evidence="2 3" key="1">
    <citation type="submission" date="2018-11" db="EMBL/GenBank/DDBJ databases">
        <title>Genome sequencing and assembly of Clostridium tagluense strain A121.</title>
        <authorList>
            <person name="Murakami T."/>
            <person name="Segawa T."/>
            <person name="Shcherbakova V.A."/>
            <person name="Mori H."/>
            <person name="Yoshimura Y."/>
        </authorList>
    </citation>
    <scope>NUCLEOTIDE SEQUENCE [LARGE SCALE GENOMIC DNA]</scope>
    <source>
        <strain evidence="2 3">A121</strain>
    </source>
</reference>
<dbReference type="AlphaFoldDB" id="A0A401UI81"/>
<accession>A0A401UI81</accession>
<organism evidence="2 3">
    <name type="scientific">Clostridium tagluense</name>
    <dbReference type="NCBI Taxonomy" id="360422"/>
    <lineage>
        <taxon>Bacteria</taxon>
        <taxon>Bacillati</taxon>
        <taxon>Bacillota</taxon>
        <taxon>Clostridia</taxon>
        <taxon>Eubacteriales</taxon>
        <taxon>Clostridiaceae</taxon>
        <taxon>Clostridium</taxon>
    </lineage>
</organism>
<sequence>MKKNIKNKHAVYLICLFTIIFVLKIFYLNNIISLLLLISISVSLNLAVLLLVYIFRKKINNTYIIITFVIVAIYNTVDMVTVIYPPKNLIGNSISFILFILFLLSFYKANNTK</sequence>
<feature type="transmembrane region" description="Helical" evidence="1">
    <location>
        <begin position="62"/>
        <end position="83"/>
    </location>
</feature>
<keyword evidence="1" id="KW-1133">Transmembrane helix</keyword>
<keyword evidence="1" id="KW-0472">Membrane</keyword>
<feature type="transmembrane region" description="Helical" evidence="1">
    <location>
        <begin position="34"/>
        <end position="55"/>
    </location>
</feature>
<proteinExistence type="predicted"/>
<feature type="transmembrane region" description="Helical" evidence="1">
    <location>
        <begin position="9"/>
        <end position="28"/>
    </location>
</feature>
<evidence type="ECO:0000256" key="1">
    <source>
        <dbReference type="SAM" id="Phobius"/>
    </source>
</evidence>
<feature type="transmembrane region" description="Helical" evidence="1">
    <location>
        <begin position="89"/>
        <end position="107"/>
    </location>
</feature>
<comment type="caution">
    <text evidence="2">The sequence shown here is derived from an EMBL/GenBank/DDBJ whole genome shotgun (WGS) entry which is preliminary data.</text>
</comment>
<keyword evidence="3" id="KW-1185">Reference proteome</keyword>